<dbReference type="OrthoDB" id="3613603at2"/>
<evidence type="ECO:0000313" key="2">
    <source>
        <dbReference type="Proteomes" id="UP000199622"/>
    </source>
</evidence>
<proteinExistence type="predicted"/>
<evidence type="ECO:0000313" key="1">
    <source>
        <dbReference type="EMBL" id="SEC91781.1"/>
    </source>
</evidence>
<dbReference type="EMBL" id="FNSO01000004">
    <property type="protein sequence ID" value="SEC91781.1"/>
    <property type="molecule type" value="Genomic_DNA"/>
</dbReference>
<dbReference type="Proteomes" id="UP000199622">
    <property type="component" value="Unassembled WGS sequence"/>
</dbReference>
<gene>
    <name evidence="1" type="ORF">SAMN04489727_5588</name>
</gene>
<dbReference type="RefSeq" id="WP_091312578.1">
    <property type="nucleotide sequence ID" value="NZ_FNSO01000004.1"/>
</dbReference>
<reference evidence="2" key="1">
    <citation type="submission" date="2016-10" db="EMBL/GenBank/DDBJ databases">
        <authorList>
            <person name="Varghese N."/>
            <person name="Submissions S."/>
        </authorList>
    </citation>
    <scope>NUCLEOTIDE SEQUENCE [LARGE SCALE GENOMIC DNA]</scope>
    <source>
        <strain evidence="2">DSM 44544</strain>
    </source>
</reference>
<dbReference type="AlphaFoldDB" id="A0A1H4WGM1"/>
<accession>A0A1H4WGM1</accession>
<keyword evidence="2" id="KW-1185">Reference proteome</keyword>
<name>A0A1H4WGM1_9PSEU</name>
<organism evidence="1 2">
    <name type="scientific">Amycolatopsis tolypomycina</name>
    <dbReference type="NCBI Taxonomy" id="208445"/>
    <lineage>
        <taxon>Bacteria</taxon>
        <taxon>Bacillati</taxon>
        <taxon>Actinomycetota</taxon>
        <taxon>Actinomycetes</taxon>
        <taxon>Pseudonocardiales</taxon>
        <taxon>Pseudonocardiaceae</taxon>
        <taxon>Amycolatopsis</taxon>
    </lineage>
</organism>
<protein>
    <submittedName>
        <fullName evidence="1">Uncharacterized protein</fullName>
    </submittedName>
</protein>
<dbReference type="STRING" id="208445.SAMN04489727_5588"/>
<sequence>MAGLSGGDCVKQDYVTGQIRALADAVRREGAGGVGTHSFQLAEHLAAEGGIHRGDIMAATATLLAMTAWCDGEAEAARRFAELAGEHDVESRELVTHLLRLEAGADRGWLPQEQVEALLEYARREHRGDLASRVRAIAGTRRGRHRRED</sequence>